<reference evidence="3 4" key="1">
    <citation type="submission" date="2019-07" db="EMBL/GenBank/DDBJ databases">
        <title>Genome sequence of 2 isolates from Red Sea Mangroves.</title>
        <authorList>
            <person name="Sefrji F."/>
            <person name="Michoud G."/>
            <person name="Merlino G."/>
            <person name="Daffonchio D."/>
        </authorList>
    </citation>
    <scope>NUCLEOTIDE SEQUENCE [LARGE SCALE GENOMIC DNA]</scope>
    <source>
        <strain evidence="3 4">R1DC41</strain>
    </source>
</reference>
<dbReference type="RefSeq" id="WP_239674217.1">
    <property type="nucleotide sequence ID" value="NZ_CP049742.1"/>
</dbReference>
<evidence type="ECO:0000256" key="1">
    <source>
        <dbReference type="SAM" id="Phobius"/>
    </source>
</evidence>
<proteinExistence type="predicted"/>
<evidence type="ECO:0000313" key="4">
    <source>
        <dbReference type="Proteomes" id="UP000593626"/>
    </source>
</evidence>
<dbReference type="EMBL" id="CP049742">
    <property type="protein sequence ID" value="QPC46682.1"/>
    <property type="molecule type" value="Genomic_DNA"/>
</dbReference>
<keyword evidence="4" id="KW-1185">Reference proteome</keyword>
<accession>A0A7S8CB12</accession>
<keyword evidence="1" id="KW-1133">Transmembrane helix</keyword>
<dbReference type="NCBIfam" id="TIGR02878">
    <property type="entry name" value="spore_ypjB"/>
    <property type="match status" value="1"/>
</dbReference>
<feature type="chain" id="PRO_5032526545" evidence="2">
    <location>
        <begin position="25"/>
        <end position="262"/>
    </location>
</feature>
<evidence type="ECO:0000256" key="2">
    <source>
        <dbReference type="SAM" id="SignalP"/>
    </source>
</evidence>
<name>A0A7S8CB12_9BACI</name>
<dbReference type="KEGG" id="mcui:G8O30_06770"/>
<dbReference type="Pfam" id="PF09577">
    <property type="entry name" value="Spore_YpjB"/>
    <property type="match status" value="1"/>
</dbReference>
<sequence>MRRAIYPICLTILFFFLSPAYLQAKSSPNELDHLADKALTYTQFGELDKAKLTLQQFKDTFESTSILNNFMTMDQLRILTVTFDQAEQAVTAVDMDDKERIAHVKRFRLAYDATHSSYQPLWVKMEVPVMSAFKEMKAAITEGNVNLYHEYLNEFLVQYSIVQPSIQVDLASERAQEVHARVQFVDRYRQDILSDESNLLEVDKLEHDLHKLFDEMTGDETDPSFWWVMFTTGGIIVSTLSYVGFRKYRAEHTKKEPKRLHD</sequence>
<keyword evidence="1" id="KW-0472">Membrane</keyword>
<keyword evidence="2" id="KW-0732">Signal</keyword>
<keyword evidence="1" id="KW-0812">Transmembrane</keyword>
<evidence type="ECO:0000313" key="3">
    <source>
        <dbReference type="EMBL" id="QPC46682.1"/>
    </source>
</evidence>
<feature type="transmembrane region" description="Helical" evidence="1">
    <location>
        <begin position="225"/>
        <end position="245"/>
    </location>
</feature>
<dbReference type="AlphaFoldDB" id="A0A7S8CB12"/>
<dbReference type="Proteomes" id="UP000593626">
    <property type="component" value="Chromosome"/>
</dbReference>
<gene>
    <name evidence="3" type="primary">ypjB</name>
    <name evidence="3" type="ORF">G8O30_06770</name>
</gene>
<protein>
    <submittedName>
        <fullName evidence="3">Sporulation protein YpjB</fullName>
    </submittedName>
</protein>
<feature type="signal peptide" evidence="2">
    <location>
        <begin position="1"/>
        <end position="24"/>
    </location>
</feature>
<dbReference type="InterPro" id="IPR014231">
    <property type="entry name" value="Spore_YpjB"/>
</dbReference>
<organism evidence="3 4">
    <name type="scientific">Mangrovibacillus cuniculi</name>
    <dbReference type="NCBI Taxonomy" id="2593652"/>
    <lineage>
        <taxon>Bacteria</taxon>
        <taxon>Bacillati</taxon>
        <taxon>Bacillota</taxon>
        <taxon>Bacilli</taxon>
        <taxon>Bacillales</taxon>
        <taxon>Bacillaceae</taxon>
        <taxon>Mangrovibacillus</taxon>
    </lineage>
</organism>